<proteinExistence type="inferred from homology"/>
<evidence type="ECO:0000313" key="8">
    <source>
        <dbReference type="Proteomes" id="UP000460435"/>
    </source>
</evidence>
<feature type="region of interest" description="Disordered" evidence="5">
    <location>
        <begin position="310"/>
        <end position="408"/>
    </location>
</feature>
<keyword evidence="4 7" id="KW-0067">ATP-binding</keyword>
<dbReference type="InterPro" id="IPR013563">
    <property type="entry name" value="Oligopep_ABC_C"/>
</dbReference>
<dbReference type="SUPFAM" id="SSF52540">
    <property type="entry name" value="P-loop containing nucleoside triphosphate hydrolases"/>
    <property type="match status" value="1"/>
</dbReference>
<evidence type="ECO:0000256" key="1">
    <source>
        <dbReference type="ARBA" id="ARBA00005417"/>
    </source>
</evidence>
<dbReference type="InterPro" id="IPR050319">
    <property type="entry name" value="ABC_transp_ATP-bind"/>
</dbReference>
<dbReference type="InterPro" id="IPR003593">
    <property type="entry name" value="AAA+_ATPase"/>
</dbReference>
<dbReference type="GO" id="GO:0005524">
    <property type="term" value="F:ATP binding"/>
    <property type="evidence" value="ECO:0007669"/>
    <property type="project" value="UniProtKB-KW"/>
</dbReference>
<organism evidence="7 8">
    <name type="scientific">Phytoactinopolyspora mesophila</name>
    <dbReference type="NCBI Taxonomy" id="2650750"/>
    <lineage>
        <taxon>Bacteria</taxon>
        <taxon>Bacillati</taxon>
        <taxon>Actinomycetota</taxon>
        <taxon>Actinomycetes</taxon>
        <taxon>Jiangellales</taxon>
        <taxon>Jiangellaceae</taxon>
        <taxon>Phytoactinopolyspora</taxon>
    </lineage>
</organism>
<dbReference type="GO" id="GO:0055085">
    <property type="term" value="P:transmembrane transport"/>
    <property type="evidence" value="ECO:0007669"/>
    <property type="project" value="UniProtKB-ARBA"/>
</dbReference>
<evidence type="ECO:0000256" key="3">
    <source>
        <dbReference type="ARBA" id="ARBA00022741"/>
    </source>
</evidence>
<protein>
    <submittedName>
        <fullName evidence="7">ATP-binding cassette domain-containing protein</fullName>
    </submittedName>
</protein>
<comment type="similarity">
    <text evidence="1">Belongs to the ABC transporter superfamily.</text>
</comment>
<dbReference type="PANTHER" id="PTHR43776:SF7">
    <property type="entry name" value="D,D-DIPEPTIDE TRANSPORT ATP-BINDING PROTEIN DDPF-RELATED"/>
    <property type="match status" value="1"/>
</dbReference>
<dbReference type="PROSITE" id="PS50893">
    <property type="entry name" value="ABC_TRANSPORTER_2"/>
    <property type="match status" value="1"/>
</dbReference>
<evidence type="ECO:0000256" key="4">
    <source>
        <dbReference type="ARBA" id="ARBA00022840"/>
    </source>
</evidence>
<keyword evidence="3" id="KW-0547">Nucleotide-binding</keyword>
<dbReference type="AlphaFoldDB" id="A0A7K3M7M3"/>
<dbReference type="GO" id="GO:0015833">
    <property type="term" value="P:peptide transport"/>
    <property type="evidence" value="ECO:0007669"/>
    <property type="project" value="InterPro"/>
</dbReference>
<evidence type="ECO:0000313" key="7">
    <source>
        <dbReference type="EMBL" id="NDL59323.1"/>
    </source>
</evidence>
<evidence type="ECO:0000256" key="2">
    <source>
        <dbReference type="ARBA" id="ARBA00022448"/>
    </source>
</evidence>
<reference evidence="7 8" key="1">
    <citation type="submission" date="2019-11" db="EMBL/GenBank/DDBJ databases">
        <authorList>
            <person name="Li X.-J."/>
            <person name="Feng X.-M."/>
        </authorList>
    </citation>
    <scope>NUCLEOTIDE SEQUENCE [LARGE SCALE GENOMIC DNA]</scope>
    <source>
        <strain evidence="7 8">XMNu-373</strain>
    </source>
</reference>
<dbReference type="InterPro" id="IPR027417">
    <property type="entry name" value="P-loop_NTPase"/>
</dbReference>
<dbReference type="PANTHER" id="PTHR43776">
    <property type="entry name" value="TRANSPORT ATP-BINDING PROTEIN"/>
    <property type="match status" value="1"/>
</dbReference>
<dbReference type="GO" id="GO:0016887">
    <property type="term" value="F:ATP hydrolysis activity"/>
    <property type="evidence" value="ECO:0007669"/>
    <property type="project" value="InterPro"/>
</dbReference>
<dbReference type="InterPro" id="IPR003439">
    <property type="entry name" value="ABC_transporter-like_ATP-bd"/>
</dbReference>
<dbReference type="PROSITE" id="PS00211">
    <property type="entry name" value="ABC_TRANSPORTER_1"/>
    <property type="match status" value="1"/>
</dbReference>
<gene>
    <name evidence="7" type="ORF">F7O44_19825</name>
</gene>
<evidence type="ECO:0000256" key="5">
    <source>
        <dbReference type="SAM" id="MobiDB-lite"/>
    </source>
</evidence>
<dbReference type="InterPro" id="IPR017871">
    <property type="entry name" value="ABC_transporter-like_CS"/>
</dbReference>
<dbReference type="Gene3D" id="3.40.50.300">
    <property type="entry name" value="P-loop containing nucleotide triphosphate hydrolases"/>
    <property type="match status" value="1"/>
</dbReference>
<sequence>MSDDILVTAAGVEVHFPIRSTAPFRGVTGHVRAVDGVDLQVRRGETLGLVGESGCGKSTLGNALLRLVEPTAGRIEFDGVDVTALPASQLRSLRRRMAMIFQDPFASLDPRRTVGDSIGEPLLIHRLRRGRAAQAARVGELMEVVGLDPDLRGRYPHEFSGGQRQRVGIARALAGEPEFIVCDEPIASLDVSVQAQVVNLLVRLQREFGLTYLFVSHDLAAVRQIADRIAVMYLGRVVEVGPATSLVSTPEHPYTEALVSAVPVPVPERERERRRIVLHGDVPSPADPPSGCRFRTRCPKVFEPCPHHDPVLQSVGATGATGATGVNGASAEEPGVSGASAEEPGVSGASAEEPGVSGASAEEPGVSGASAEEPGVSGASAEEPGVSAEEPGVSAEGAADDGQHLPAQHLAACHLHGVTG</sequence>
<feature type="domain" description="ABC transporter" evidence="6">
    <location>
        <begin position="18"/>
        <end position="259"/>
    </location>
</feature>
<comment type="caution">
    <text evidence="7">The sequence shown here is derived from an EMBL/GenBank/DDBJ whole genome shotgun (WGS) entry which is preliminary data.</text>
</comment>
<dbReference type="FunFam" id="3.40.50.300:FF:000016">
    <property type="entry name" value="Oligopeptide ABC transporter ATP-binding component"/>
    <property type="match status" value="1"/>
</dbReference>
<dbReference type="SMART" id="SM00382">
    <property type="entry name" value="AAA"/>
    <property type="match status" value="1"/>
</dbReference>
<dbReference type="Pfam" id="PF08352">
    <property type="entry name" value="oligo_HPY"/>
    <property type="match status" value="1"/>
</dbReference>
<dbReference type="Proteomes" id="UP000460435">
    <property type="component" value="Unassembled WGS sequence"/>
</dbReference>
<evidence type="ECO:0000259" key="6">
    <source>
        <dbReference type="PROSITE" id="PS50893"/>
    </source>
</evidence>
<name>A0A7K3M7M3_9ACTN</name>
<dbReference type="EMBL" id="WLZY01000007">
    <property type="protein sequence ID" value="NDL59323.1"/>
    <property type="molecule type" value="Genomic_DNA"/>
</dbReference>
<dbReference type="NCBIfam" id="TIGR01727">
    <property type="entry name" value="oligo_HPY"/>
    <property type="match status" value="1"/>
</dbReference>
<feature type="compositionally biased region" description="Low complexity" evidence="5">
    <location>
        <begin position="314"/>
        <end position="331"/>
    </location>
</feature>
<keyword evidence="8" id="KW-1185">Reference proteome</keyword>
<dbReference type="Pfam" id="PF00005">
    <property type="entry name" value="ABC_tran"/>
    <property type="match status" value="1"/>
</dbReference>
<accession>A0A7K3M7M3</accession>
<keyword evidence="2" id="KW-0813">Transport</keyword>
<dbReference type="CDD" id="cd03257">
    <property type="entry name" value="ABC_NikE_OppD_transporters"/>
    <property type="match status" value="1"/>
</dbReference>